<dbReference type="InterPro" id="IPR000182">
    <property type="entry name" value="GNAT_dom"/>
</dbReference>
<comment type="caution">
    <text evidence="2">The sequence shown here is derived from an EMBL/GenBank/DDBJ whole genome shotgun (WGS) entry which is preliminary data.</text>
</comment>
<organism evidence="2 3">
    <name type="scientific">Reinekea blandensis MED297</name>
    <dbReference type="NCBI Taxonomy" id="314283"/>
    <lineage>
        <taxon>Bacteria</taxon>
        <taxon>Pseudomonadati</taxon>
        <taxon>Pseudomonadota</taxon>
        <taxon>Gammaproteobacteria</taxon>
        <taxon>Oceanospirillales</taxon>
        <taxon>Saccharospirillaceae</taxon>
        <taxon>Reinekea</taxon>
    </lineage>
</organism>
<dbReference type="GO" id="GO:0016747">
    <property type="term" value="F:acyltransferase activity, transferring groups other than amino-acyl groups"/>
    <property type="evidence" value="ECO:0007669"/>
    <property type="project" value="InterPro"/>
</dbReference>
<dbReference type="AlphaFoldDB" id="A4BCR0"/>
<reference evidence="2 3" key="1">
    <citation type="submission" date="2006-02" db="EMBL/GenBank/DDBJ databases">
        <authorList>
            <person name="Pinhassi J."/>
            <person name="Pedros-Alio C."/>
            <person name="Ferriera S."/>
            <person name="Johnson J."/>
            <person name="Kravitz S."/>
            <person name="Halpern A."/>
            <person name="Remington K."/>
            <person name="Beeson K."/>
            <person name="Tran B."/>
            <person name="Rogers Y.-H."/>
            <person name="Friedman R."/>
            <person name="Venter J.C."/>
        </authorList>
    </citation>
    <scope>NUCLEOTIDE SEQUENCE [LARGE SCALE GENOMIC DNA]</scope>
    <source>
        <strain evidence="2 3">MED297</strain>
    </source>
</reference>
<dbReference type="SUPFAM" id="SSF55729">
    <property type="entry name" value="Acyl-CoA N-acyltransferases (Nat)"/>
    <property type="match status" value="1"/>
</dbReference>
<evidence type="ECO:0000259" key="1">
    <source>
        <dbReference type="PROSITE" id="PS51186"/>
    </source>
</evidence>
<dbReference type="RefSeq" id="WP_008045606.1">
    <property type="nucleotide sequence ID" value="NZ_CH724152.1"/>
</dbReference>
<keyword evidence="3" id="KW-1185">Reference proteome</keyword>
<protein>
    <submittedName>
        <fullName evidence="2">Acetyltransferase</fullName>
    </submittedName>
</protein>
<keyword evidence="2" id="KW-0808">Transferase</keyword>
<dbReference type="HOGENOM" id="CLU_013985_22_2_6"/>
<evidence type="ECO:0000313" key="3">
    <source>
        <dbReference type="Proteomes" id="UP000005953"/>
    </source>
</evidence>
<dbReference type="Gene3D" id="3.40.630.30">
    <property type="match status" value="1"/>
</dbReference>
<evidence type="ECO:0000313" key="2">
    <source>
        <dbReference type="EMBL" id="EAR09992.1"/>
    </source>
</evidence>
<dbReference type="CDD" id="cd04301">
    <property type="entry name" value="NAT_SF"/>
    <property type="match status" value="1"/>
</dbReference>
<dbReference type="PROSITE" id="PS51186">
    <property type="entry name" value="GNAT"/>
    <property type="match status" value="1"/>
</dbReference>
<dbReference type="Pfam" id="PF13508">
    <property type="entry name" value="Acetyltransf_7"/>
    <property type="match status" value="1"/>
</dbReference>
<dbReference type="InterPro" id="IPR016181">
    <property type="entry name" value="Acyl_CoA_acyltransferase"/>
</dbReference>
<sequence length="151" mass="17785">MLNLSFREAQPADKAWAFDIKSEAEYPYVQAVFGWEPKVQQTLHEQEWQRTTPTVIEADGERIGFFSLETEGERCYLRRFFLDARYRQRGVGGWVLQQIRNAESIRQSGLWVVVFSANPAVMFYERLGFQRVDGDERFVTLYWSAPDPQYD</sequence>
<dbReference type="EMBL" id="AAOE01000006">
    <property type="protein sequence ID" value="EAR09992.1"/>
    <property type="molecule type" value="Genomic_DNA"/>
</dbReference>
<proteinExistence type="predicted"/>
<dbReference type="STRING" id="314283.MED297_07886"/>
<dbReference type="OrthoDB" id="6871659at2"/>
<gene>
    <name evidence="2" type="ORF">MED297_07886</name>
</gene>
<name>A4BCR0_9GAMM</name>
<accession>A4BCR0</accession>
<dbReference type="Proteomes" id="UP000005953">
    <property type="component" value="Unassembled WGS sequence"/>
</dbReference>
<feature type="domain" description="N-acetyltransferase" evidence="1">
    <location>
        <begin position="4"/>
        <end position="148"/>
    </location>
</feature>